<evidence type="ECO:0000256" key="1">
    <source>
        <dbReference type="ARBA" id="ARBA00022741"/>
    </source>
</evidence>
<dbReference type="Gene3D" id="1.10.10.60">
    <property type="entry name" value="Homeodomain-like"/>
    <property type="match status" value="1"/>
</dbReference>
<dbReference type="Pfam" id="PF02954">
    <property type="entry name" value="HTH_8"/>
    <property type="match status" value="1"/>
</dbReference>
<dbReference type="FunFam" id="3.40.50.300:FF:000006">
    <property type="entry name" value="DNA-binding transcriptional regulator NtrC"/>
    <property type="match status" value="1"/>
</dbReference>
<evidence type="ECO:0000256" key="4">
    <source>
        <dbReference type="ARBA" id="ARBA00023125"/>
    </source>
</evidence>
<dbReference type="InterPro" id="IPR002078">
    <property type="entry name" value="Sigma_54_int"/>
</dbReference>
<dbReference type="RefSeq" id="WP_141317207.1">
    <property type="nucleotide sequence ID" value="NZ_BJOC01000003.1"/>
</dbReference>
<evidence type="ECO:0000313" key="8">
    <source>
        <dbReference type="Proteomes" id="UP000319812"/>
    </source>
</evidence>
<dbReference type="Pfam" id="PF25601">
    <property type="entry name" value="AAA_lid_14"/>
    <property type="match status" value="1"/>
</dbReference>
<keyword evidence="4" id="KW-0238">DNA-binding</keyword>
<dbReference type="InterPro" id="IPR009057">
    <property type="entry name" value="Homeodomain-like_sf"/>
</dbReference>
<dbReference type="InterPro" id="IPR003593">
    <property type="entry name" value="AAA+_ATPase"/>
</dbReference>
<dbReference type="InterPro" id="IPR045343">
    <property type="entry name" value="VpsR"/>
</dbReference>
<gene>
    <name evidence="7" type="ORF">HHA01_01690</name>
</gene>
<evidence type="ECO:0000256" key="3">
    <source>
        <dbReference type="ARBA" id="ARBA00023015"/>
    </source>
</evidence>
<protein>
    <submittedName>
        <fullName evidence="7">Sigma-54-dependent Fis family transcriptional regulator</fullName>
    </submittedName>
</protein>
<organism evidence="7 8">
    <name type="scientific">Halomonas halmophila</name>
    <dbReference type="NCBI Taxonomy" id="252"/>
    <lineage>
        <taxon>Bacteria</taxon>
        <taxon>Pseudomonadati</taxon>
        <taxon>Pseudomonadota</taxon>
        <taxon>Gammaproteobacteria</taxon>
        <taxon>Oceanospirillales</taxon>
        <taxon>Halomonadaceae</taxon>
        <taxon>Halomonas</taxon>
    </lineage>
</organism>
<dbReference type="PROSITE" id="PS00676">
    <property type="entry name" value="SIGMA54_INTERACT_2"/>
    <property type="match status" value="1"/>
</dbReference>
<dbReference type="Gene3D" id="1.10.8.60">
    <property type="match status" value="1"/>
</dbReference>
<dbReference type="GO" id="GO:0043565">
    <property type="term" value="F:sequence-specific DNA binding"/>
    <property type="evidence" value="ECO:0007669"/>
    <property type="project" value="InterPro"/>
</dbReference>
<reference evidence="7 8" key="1">
    <citation type="submission" date="2019-06" db="EMBL/GenBank/DDBJ databases">
        <title>Whole genome shotgun sequence of Halomonas halmophila NBRC 15537.</title>
        <authorList>
            <person name="Hosoyama A."/>
            <person name="Uohara A."/>
            <person name="Ohji S."/>
            <person name="Ichikawa N."/>
        </authorList>
    </citation>
    <scope>NUCLEOTIDE SEQUENCE [LARGE SCALE GENOMIC DNA]</scope>
    <source>
        <strain evidence="7 8">NBRC 15537</strain>
    </source>
</reference>
<sequence length="466" mass="52148">MESAAKVKLLGKGSDNETQLLEILQQQGWQVSRHFLFDESGACCCHQHSVSDGLGVVVLDAISTDELRRLEASMCGIRVPWVAVVDESALAVSDIRHLILDLCFGFVTYPVDHESLQSLLRNAARLAHIQHLEDDARGADTPQDDVSEYEMVGTTPVMWDLFKTIRKVAAVDASVCIHGESGTGKELTAQAIHERSHRSSGPFQAINCGALPDNLIQSELFGHEKGAFTGAAQRKIGRIEAADGGILFLDEIGDLPLDLQVNLLRFLETRRIQRIGSLNEIDVDVRVLAATHVDLAKAVDEGRFREDLYHRLNVLQVVVPALREHPEDIEVMARFFFKRFAGEKPATLRGFSRESMAAMRQYPWPGNVRELINRIRRAMVMCEGRLIQPDDLGIERRRIHRHIRTLDQSRDRAECDAILSALVRNKYCINAAAEELDISRVTMYRLLNKHGIPRSPAESSSEPELA</sequence>
<dbReference type="Proteomes" id="UP000319812">
    <property type="component" value="Unassembled WGS sequence"/>
</dbReference>
<dbReference type="Pfam" id="PF20161">
    <property type="entry name" value="VpsR"/>
    <property type="match status" value="1"/>
</dbReference>
<feature type="domain" description="Sigma-54 factor interaction" evidence="6">
    <location>
        <begin position="151"/>
        <end position="380"/>
    </location>
</feature>
<dbReference type="SUPFAM" id="SSF52540">
    <property type="entry name" value="P-loop containing nucleoside triphosphate hydrolases"/>
    <property type="match status" value="1"/>
</dbReference>
<evidence type="ECO:0000256" key="5">
    <source>
        <dbReference type="ARBA" id="ARBA00023163"/>
    </source>
</evidence>
<proteinExistence type="predicted"/>
<keyword evidence="8" id="KW-1185">Reference proteome</keyword>
<dbReference type="InterPro" id="IPR058031">
    <property type="entry name" value="AAA_lid_NorR"/>
</dbReference>
<name>A0A4Y4ETH5_9GAMM</name>
<dbReference type="InterPro" id="IPR027417">
    <property type="entry name" value="P-loop_NTPase"/>
</dbReference>
<dbReference type="InterPro" id="IPR025943">
    <property type="entry name" value="Sigma_54_int_dom_ATP-bd_2"/>
</dbReference>
<evidence type="ECO:0000259" key="6">
    <source>
        <dbReference type="PROSITE" id="PS50045"/>
    </source>
</evidence>
<dbReference type="CDD" id="cd00009">
    <property type="entry name" value="AAA"/>
    <property type="match status" value="1"/>
</dbReference>
<dbReference type="OrthoDB" id="9804019at2"/>
<dbReference type="InterPro" id="IPR025944">
    <property type="entry name" value="Sigma_54_int_dom_CS"/>
</dbReference>
<dbReference type="SUPFAM" id="SSF46689">
    <property type="entry name" value="Homeodomain-like"/>
    <property type="match status" value="1"/>
</dbReference>
<dbReference type="PROSITE" id="PS50045">
    <property type="entry name" value="SIGMA54_INTERACT_4"/>
    <property type="match status" value="1"/>
</dbReference>
<dbReference type="GO" id="GO:0006355">
    <property type="term" value="P:regulation of DNA-templated transcription"/>
    <property type="evidence" value="ECO:0007669"/>
    <property type="project" value="InterPro"/>
</dbReference>
<evidence type="ECO:0000313" key="7">
    <source>
        <dbReference type="EMBL" id="GED21192.1"/>
    </source>
</evidence>
<dbReference type="PANTHER" id="PTHR32071:SF120">
    <property type="entry name" value="TRANSCRIPTIONAL REGULATOR-RELATED"/>
    <property type="match status" value="1"/>
</dbReference>
<comment type="caution">
    <text evidence="7">The sequence shown here is derived from an EMBL/GenBank/DDBJ whole genome shotgun (WGS) entry which is preliminary data.</text>
</comment>
<evidence type="ECO:0000256" key="2">
    <source>
        <dbReference type="ARBA" id="ARBA00022840"/>
    </source>
</evidence>
<dbReference type="EMBL" id="BJOC01000003">
    <property type="protein sequence ID" value="GED21192.1"/>
    <property type="molecule type" value="Genomic_DNA"/>
</dbReference>
<keyword evidence="3" id="KW-0805">Transcription regulation</keyword>
<dbReference type="Pfam" id="PF00158">
    <property type="entry name" value="Sigma54_activat"/>
    <property type="match status" value="1"/>
</dbReference>
<dbReference type="PROSITE" id="PS00688">
    <property type="entry name" value="SIGMA54_INTERACT_3"/>
    <property type="match status" value="1"/>
</dbReference>
<dbReference type="SMART" id="SM00382">
    <property type="entry name" value="AAA"/>
    <property type="match status" value="1"/>
</dbReference>
<dbReference type="GO" id="GO:0005524">
    <property type="term" value="F:ATP binding"/>
    <property type="evidence" value="ECO:0007669"/>
    <property type="project" value="UniProtKB-KW"/>
</dbReference>
<accession>A0A4Y4ETH5</accession>
<dbReference type="InterPro" id="IPR002197">
    <property type="entry name" value="HTH_Fis"/>
</dbReference>
<keyword evidence="1" id="KW-0547">Nucleotide-binding</keyword>
<keyword evidence="5" id="KW-0804">Transcription</keyword>
<dbReference type="AlphaFoldDB" id="A0A4Y4ETH5"/>
<dbReference type="PANTHER" id="PTHR32071">
    <property type="entry name" value="TRANSCRIPTIONAL REGULATORY PROTEIN"/>
    <property type="match status" value="1"/>
</dbReference>
<dbReference type="Gene3D" id="3.40.50.300">
    <property type="entry name" value="P-loop containing nucleotide triphosphate hydrolases"/>
    <property type="match status" value="1"/>
</dbReference>
<keyword evidence="2" id="KW-0067">ATP-binding</keyword>